<gene>
    <name evidence="1" type="ORF">H9787_07690</name>
</gene>
<sequence length="153" mass="18320">NTKKRLQKLAKRRSTLEHEIDCIDEEDIYSARRRADMAKRLDNLYTEIYKTEDYLEDEKKKLEVLKDEKMNIQTIYGLLWSFDKIYDRMTREERRSLVKYLIAEVETNTAEDRKKLGRCCKSITYRLPIEKSVLTEFANSGVRVESVVRLERS</sequence>
<reference evidence="1" key="2">
    <citation type="submission" date="2021-04" db="EMBL/GenBank/DDBJ databases">
        <authorList>
            <person name="Gilroy R."/>
        </authorList>
    </citation>
    <scope>NUCLEOTIDE SEQUENCE</scope>
    <source>
        <strain evidence="1">ChiBcec18-1249</strain>
    </source>
</reference>
<feature type="non-terminal residue" evidence="1">
    <location>
        <position position="1"/>
    </location>
</feature>
<accession>A0A9D2RRL2</accession>
<evidence type="ECO:0000313" key="1">
    <source>
        <dbReference type="EMBL" id="HJB13579.1"/>
    </source>
</evidence>
<name>A0A9D2RRL2_9FIRM</name>
<dbReference type="AlphaFoldDB" id="A0A9D2RRL2"/>
<reference evidence="1" key="1">
    <citation type="journal article" date="2021" name="PeerJ">
        <title>Extensive microbial diversity within the chicken gut microbiome revealed by metagenomics and culture.</title>
        <authorList>
            <person name="Gilroy R."/>
            <person name="Ravi A."/>
            <person name="Getino M."/>
            <person name="Pursley I."/>
            <person name="Horton D.L."/>
            <person name="Alikhan N.F."/>
            <person name="Baker D."/>
            <person name="Gharbi K."/>
            <person name="Hall N."/>
            <person name="Watson M."/>
            <person name="Adriaenssens E.M."/>
            <person name="Foster-Nyarko E."/>
            <person name="Jarju S."/>
            <person name="Secka A."/>
            <person name="Antonio M."/>
            <person name="Oren A."/>
            <person name="Chaudhuri R.R."/>
            <person name="La Ragione R."/>
            <person name="Hildebrand F."/>
            <person name="Pallen M.J."/>
        </authorList>
    </citation>
    <scope>NUCLEOTIDE SEQUENCE</scope>
    <source>
        <strain evidence="1">ChiBcec18-1249</strain>
    </source>
</reference>
<proteinExistence type="predicted"/>
<protein>
    <recommendedName>
        <fullName evidence="3">Recombinase family protein</fullName>
    </recommendedName>
</protein>
<dbReference type="EMBL" id="DWZJ01000064">
    <property type="protein sequence ID" value="HJB13579.1"/>
    <property type="molecule type" value="Genomic_DNA"/>
</dbReference>
<dbReference type="Proteomes" id="UP000823824">
    <property type="component" value="Unassembled WGS sequence"/>
</dbReference>
<evidence type="ECO:0008006" key="3">
    <source>
        <dbReference type="Google" id="ProtNLM"/>
    </source>
</evidence>
<organism evidence="1 2">
    <name type="scientific">Candidatus Oscillibacter excrementigallinarum</name>
    <dbReference type="NCBI Taxonomy" id="2838716"/>
    <lineage>
        <taxon>Bacteria</taxon>
        <taxon>Bacillati</taxon>
        <taxon>Bacillota</taxon>
        <taxon>Clostridia</taxon>
        <taxon>Eubacteriales</taxon>
        <taxon>Oscillospiraceae</taxon>
        <taxon>Oscillibacter</taxon>
    </lineage>
</organism>
<comment type="caution">
    <text evidence="1">The sequence shown here is derived from an EMBL/GenBank/DDBJ whole genome shotgun (WGS) entry which is preliminary data.</text>
</comment>
<evidence type="ECO:0000313" key="2">
    <source>
        <dbReference type="Proteomes" id="UP000823824"/>
    </source>
</evidence>